<dbReference type="OrthoDB" id="573863at2"/>
<feature type="transmembrane region" description="Helical" evidence="1">
    <location>
        <begin position="177"/>
        <end position="203"/>
    </location>
</feature>
<keyword evidence="1" id="KW-1133">Transmembrane helix</keyword>
<organism evidence="2 3">
    <name type="scientific">Komagataeibacter melaceti</name>
    <dbReference type="NCBI Taxonomy" id="2766577"/>
    <lineage>
        <taxon>Bacteria</taxon>
        <taxon>Pseudomonadati</taxon>
        <taxon>Pseudomonadota</taxon>
        <taxon>Alphaproteobacteria</taxon>
        <taxon>Acetobacterales</taxon>
        <taxon>Acetobacteraceae</taxon>
        <taxon>Komagataeibacter</taxon>
    </lineage>
</organism>
<proteinExistence type="predicted"/>
<keyword evidence="3" id="KW-1185">Reference proteome</keyword>
<feature type="transmembrane region" description="Helical" evidence="1">
    <location>
        <begin position="304"/>
        <end position="323"/>
    </location>
</feature>
<feature type="transmembrane region" description="Helical" evidence="1">
    <location>
        <begin position="152"/>
        <end position="170"/>
    </location>
</feature>
<dbReference type="EMBL" id="QUWV01000099">
    <property type="protein sequence ID" value="RFD19376.1"/>
    <property type="molecule type" value="Genomic_DNA"/>
</dbReference>
<feature type="transmembrane region" description="Helical" evidence="1">
    <location>
        <begin position="353"/>
        <end position="371"/>
    </location>
</feature>
<dbReference type="AlphaFoldDB" id="A0A371YYR8"/>
<keyword evidence="1" id="KW-0812">Transmembrane</keyword>
<feature type="transmembrane region" description="Helical" evidence="1">
    <location>
        <begin position="227"/>
        <end position="246"/>
    </location>
</feature>
<protein>
    <recommendedName>
        <fullName evidence="4">Glycosyltransferase RgtA/B/C/D-like domain-containing protein</fullName>
    </recommendedName>
</protein>
<comment type="caution">
    <text evidence="2">The sequence shown here is derived from an EMBL/GenBank/DDBJ whole genome shotgun (WGS) entry which is preliminary data.</text>
</comment>
<evidence type="ECO:0000313" key="3">
    <source>
        <dbReference type="Proteomes" id="UP000262371"/>
    </source>
</evidence>
<evidence type="ECO:0000313" key="2">
    <source>
        <dbReference type="EMBL" id="RFD19376.1"/>
    </source>
</evidence>
<sequence>MEYSLRKFRDTINNNNIPFFLFICALCSLNFLLYYVLTPSHTSVARSTCQWDCYWYTDIVRNGYATFPVLHDPRRLAQADWAFFPLYPALSHIVQGIFHIGILWAELVPNLILWPVLIYLCHREMAGRGIVVDRMAFALFCVIYPFNVWYTAQYSEGVFGVLLVSVLLAMQRRAIPWAAFFCCLLSLSRPTGFVASALIAGWWTIRQVDLKTISATWKNLLAPVQESALLLSAAGAGLSIYVFYLLHLTGDGFAFSHVEVGWGRHFRFLPVGLVHDIRQKHGPEFFIYFITACYFSYKMARMKWGIGALIVSVTLFLAASTGLQSIERYAFSNPLMMEFLAFLVLSRSRRMQWGILTALFVLHIVMIELWFHQKIILI</sequence>
<gene>
    <name evidence="2" type="ORF">DY926_11510</name>
</gene>
<dbReference type="Proteomes" id="UP000262371">
    <property type="component" value="Unassembled WGS sequence"/>
</dbReference>
<accession>A0A371YYR8</accession>
<keyword evidence="1" id="KW-0472">Membrane</keyword>
<feature type="transmembrane region" description="Helical" evidence="1">
    <location>
        <begin position="20"/>
        <end position="37"/>
    </location>
</feature>
<evidence type="ECO:0008006" key="4">
    <source>
        <dbReference type="Google" id="ProtNLM"/>
    </source>
</evidence>
<reference evidence="2 3" key="1">
    <citation type="submission" date="2018-08" db="EMBL/GenBank/DDBJ databases">
        <title>Komagataeibacter sp. AV 382.</title>
        <authorList>
            <person name="Skraban J."/>
            <person name="Trcek J."/>
        </authorList>
    </citation>
    <scope>NUCLEOTIDE SEQUENCE [LARGE SCALE GENOMIC DNA]</scope>
    <source>
        <strain evidence="2 3">AV 382</strain>
    </source>
</reference>
<feature type="transmembrane region" description="Helical" evidence="1">
    <location>
        <begin position="129"/>
        <end position="146"/>
    </location>
</feature>
<name>A0A371YYR8_9PROT</name>
<feature type="transmembrane region" description="Helical" evidence="1">
    <location>
        <begin position="93"/>
        <end position="117"/>
    </location>
</feature>
<evidence type="ECO:0000256" key="1">
    <source>
        <dbReference type="SAM" id="Phobius"/>
    </source>
</evidence>